<protein>
    <recommendedName>
        <fullName evidence="2">Plastocyanin-like domain-containing protein</fullName>
    </recommendedName>
</protein>
<gene>
    <name evidence="3" type="ORF">LIER_10072</name>
</gene>
<dbReference type="InterPro" id="IPR008972">
    <property type="entry name" value="Cupredoxin"/>
</dbReference>
<evidence type="ECO:0000259" key="2">
    <source>
        <dbReference type="Pfam" id="PF07732"/>
    </source>
</evidence>
<evidence type="ECO:0000256" key="1">
    <source>
        <dbReference type="ARBA" id="ARBA00010609"/>
    </source>
</evidence>
<evidence type="ECO:0000313" key="4">
    <source>
        <dbReference type="Proteomes" id="UP001454036"/>
    </source>
</evidence>
<dbReference type="Gene3D" id="2.60.40.420">
    <property type="entry name" value="Cupredoxins - blue copper proteins"/>
    <property type="match status" value="1"/>
</dbReference>
<dbReference type="SUPFAM" id="SSF49503">
    <property type="entry name" value="Cupredoxins"/>
    <property type="match status" value="1"/>
</dbReference>
<feature type="domain" description="Plastocyanin-like" evidence="2">
    <location>
        <begin position="21"/>
        <end position="64"/>
    </location>
</feature>
<organism evidence="3 4">
    <name type="scientific">Lithospermum erythrorhizon</name>
    <name type="common">Purple gromwell</name>
    <name type="synonym">Lithospermum officinale var. erythrorhizon</name>
    <dbReference type="NCBI Taxonomy" id="34254"/>
    <lineage>
        <taxon>Eukaryota</taxon>
        <taxon>Viridiplantae</taxon>
        <taxon>Streptophyta</taxon>
        <taxon>Embryophyta</taxon>
        <taxon>Tracheophyta</taxon>
        <taxon>Spermatophyta</taxon>
        <taxon>Magnoliopsida</taxon>
        <taxon>eudicotyledons</taxon>
        <taxon>Gunneridae</taxon>
        <taxon>Pentapetalae</taxon>
        <taxon>asterids</taxon>
        <taxon>lamiids</taxon>
        <taxon>Boraginales</taxon>
        <taxon>Boraginaceae</taxon>
        <taxon>Boraginoideae</taxon>
        <taxon>Lithospermeae</taxon>
        <taxon>Lithospermum</taxon>
    </lineage>
</organism>
<dbReference type="Proteomes" id="UP001454036">
    <property type="component" value="Unassembled WGS sequence"/>
</dbReference>
<sequence>MYSSSSVFLCFCWNIEHTFVVQTQLFNRLCKDQYITVVNGSLPGPTIYANEGDTIIVHLINDSPYICLFIGME</sequence>
<keyword evidence="4" id="KW-1185">Reference proteome</keyword>
<dbReference type="GO" id="GO:0005507">
    <property type="term" value="F:copper ion binding"/>
    <property type="evidence" value="ECO:0007669"/>
    <property type="project" value="InterPro"/>
</dbReference>
<dbReference type="Pfam" id="PF07732">
    <property type="entry name" value="Cu-oxidase_3"/>
    <property type="match status" value="1"/>
</dbReference>
<name>A0AAV3PMX6_LITER</name>
<dbReference type="InterPro" id="IPR011707">
    <property type="entry name" value="Cu-oxidase-like_N"/>
</dbReference>
<comment type="similarity">
    <text evidence="1">Belongs to the multicopper oxidase family.</text>
</comment>
<accession>A0AAV3PMX6</accession>
<proteinExistence type="inferred from homology"/>
<evidence type="ECO:0000313" key="3">
    <source>
        <dbReference type="EMBL" id="GAA0151332.1"/>
    </source>
</evidence>
<dbReference type="EMBL" id="BAABME010001762">
    <property type="protein sequence ID" value="GAA0151332.1"/>
    <property type="molecule type" value="Genomic_DNA"/>
</dbReference>
<reference evidence="3 4" key="1">
    <citation type="submission" date="2024-01" db="EMBL/GenBank/DDBJ databases">
        <title>The complete chloroplast genome sequence of Lithospermum erythrorhizon: insights into the phylogenetic relationship among Boraginaceae species and the maternal lineages of purple gromwells.</title>
        <authorList>
            <person name="Okada T."/>
            <person name="Watanabe K."/>
        </authorList>
    </citation>
    <scope>NUCLEOTIDE SEQUENCE [LARGE SCALE GENOMIC DNA]</scope>
</reference>
<dbReference type="AlphaFoldDB" id="A0AAV3PMX6"/>
<comment type="caution">
    <text evidence="3">The sequence shown here is derived from an EMBL/GenBank/DDBJ whole genome shotgun (WGS) entry which is preliminary data.</text>
</comment>